<evidence type="ECO:0000256" key="1">
    <source>
        <dbReference type="SAM" id="SignalP"/>
    </source>
</evidence>
<accession>A0A7D5D6U6</accession>
<feature type="signal peptide" evidence="1">
    <location>
        <begin position="1"/>
        <end position="22"/>
    </location>
</feature>
<dbReference type="NCBIfam" id="TIGR03749">
    <property type="entry name" value="conj_TIGR03749"/>
    <property type="match status" value="1"/>
</dbReference>
<dbReference type="Proteomes" id="UP000509568">
    <property type="component" value="Chromosome"/>
</dbReference>
<organism evidence="2 3">
    <name type="scientific">Pseudomonas eucalypticola</name>
    <dbReference type="NCBI Taxonomy" id="2599595"/>
    <lineage>
        <taxon>Bacteria</taxon>
        <taxon>Pseudomonadati</taxon>
        <taxon>Pseudomonadota</taxon>
        <taxon>Gammaproteobacteria</taxon>
        <taxon>Pseudomonadales</taxon>
        <taxon>Pseudomonadaceae</taxon>
        <taxon>Pseudomonas</taxon>
    </lineage>
</organism>
<dbReference type="InterPro" id="IPR021844">
    <property type="entry name" value="Integr_conj_element_PFL4704"/>
</dbReference>
<dbReference type="RefSeq" id="WP_176570394.1">
    <property type="nucleotide sequence ID" value="NZ_CP056030.1"/>
</dbReference>
<reference evidence="2 3" key="1">
    <citation type="submission" date="2020-06" db="EMBL/GenBank/DDBJ databases">
        <title>Pseudomonas eucalypticola sp. nov., an endophyte of Eucalyptus dunnii leaves with biocontrol ability of eucalyptus leaf blight.</title>
        <authorList>
            <person name="Liu Y."/>
            <person name="Song Z."/>
            <person name="Zeng H."/>
            <person name="Lu M."/>
            <person name="Wang X."/>
            <person name="Lian X."/>
            <person name="Zhang Q."/>
        </authorList>
    </citation>
    <scope>NUCLEOTIDE SEQUENCE [LARGE SCALE GENOMIC DNA]</scope>
    <source>
        <strain evidence="2 3">NP-1</strain>
    </source>
</reference>
<gene>
    <name evidence="2" type="ORF">HWQ56_10435</name>
</gene>
<evidence type="ECO:0000313" key="2">
    <source>
        <dbReference type="EMBL" id="QKZ04176.1"/>
    </source>
</evidence>
<keyword evidence="1" id="KW-0732">Signal</keyword>
<dbReference type="KEGG" id="pez:HWQ56_10435"/>
<dbReference type="Pfam" id="PF11920">
    <property type="entry name" value="DUF3438"/>
    <property type="match status" value="1"/>
</dbReference>
<feature type="chain" id="PRO_5028928332" evidence="1">
    <location>
        <begin position="23"/>
        <end position="271"/>
    </location>
</feature>
<keyword evidence="3" id="KW-1185">Reference proteome</keyword>
<dbReference type="AlphaFoldDB" id="A0A7D5D6U6"/>
<dbReference type="EMBL" id="CP056030">
    <property type="protein sequence ID" value="QKZ04176.1"/>
    <property type="molecule type" value="Genomic_DNA"/>
</dbReference>
<evidence type="ECO:0000313" key="3">
    <source>
        <dbReference type="Proteomes" id="UP000509568"/>
    </source>
</evidence>
<proteinExistence type="predicted"/>
<sequence length="271" mass="28961">MNRHLLILAFVGSATWCATANAVEIKHWDRLPLAVPLVVGQERILMLDEDVRVGVPNSISAKLRVQSVDSTLYLLASDTIPPTRLQLQSVKSGDMVLIDVEAVAGTAALEPIKIVADAKTPEAEDAQVAAPAVPATPIPVVLTRYAAQNLYAPLRTVAPLPGVRRVPVGKSAALSTLLPTEHVTVKALAAWRLGDYWVTAVKLVNQGPGEVLLDPRHLQATLFTATFQHNSLGRSGTPEDTTVAYLVTRGGDLRQALLLPPPKPEGADHES</sequence>
<name>A0A7D5D6U6_9PSED</name>
<protein>
    <submittedName>
        <fullName evidence="2">TIGR03749 family integrating conjugative element protein</fullName>
    </submittedName>
</protein>